<proteinExistence type="predicted"/>
<gene>
    <name evidence="1" type="ORF">HKW66_Vig0074580</name>
</gene>
<evidence type="ECO:0000313" key="1">
    <source>
        <dbReference type="EMBL" id="KAG2395166.1"/>
    </source>
</evidence>
<evidence type="ECO:0000313" key="2">
    <source>
        <dbReference type="Proteomes" id="UP000743370"/>
    </source>
</evidence>
<dbReference type="GO" id="GO:0004363">
    <property type="term" value="F:glutathione synthase activity"/>
    <property type="evidence" value="ECO:0007669"/>
    <property type="project" value="InterPro"/>
</dbReference>
<sequence>MSSNGETCSASLDISALICHDAAGASAAAQSFSFPQIRSRVSEGSEAVKFLRLPPSGSTTPSHHRSLHSLVVGDNSVQRSGSVPGVRFHWFPWRLQWCLGGGMVIVAAWWPGRLAFDNEVDGLGLAKVMEMCRGDALKKTKMVSNAVDDGETMVRHGDFGRSLRWRDSWLSRSDPMFPAIRAWKLGSGLKYMWKNPCNGDE</sequence>
<comment type="caution">
    <text evidence="1">The sequence shown here is derived from an EMBL/GenBank/DDBJ whole genome shotgun (WGS) entry which is preliminary data.</text>
</comment>
<dbReference type="Proteomes" id="UP000743370">
    <property type="component" value="Unassembled WGS sequence"/>
</dbReference>
<protein>
    <submittedName>
        <fullName evidence="1">Uncharacterized protein</fullName>
    </submittedName>
</protein>
<dbReference type="GO" id="GO:0005524">
    <property type="term" value="F:ATP binding"/>
    <property type="evidence" value="ECO:0007669"/>
    <property type="project" value="InterPro"/>
</dbReference>
<dbReference type="Gene3D" id="3.30.1490.80">
    <property type="match status" value="1"/>
</dbReference>
<reference evidence="1 2" key="1">
    <citation type="submission" date="2020-05" db="EMBL/GenBank/DDBJ databases">
        <title>Vigna angularis (adzuki bean) Var. LongXiaoDou No. 4 denovo assembly.</title>
        <authorList>
            <person name="Xiang H."/>
        </authorList>
    </citation>
    <scope>NUCLEOTIDE SEQUENCE [LARGE SCALE GENOMIC DNA]</scope>
    <source>
        <tissue evidence="1">Leaf</tissue>
    </source>
</reference>
<name>A0A8T0K6D1_PHAAN</name>
<dbReference type="InterPro" id="IPR014049">
    <property type="entry name" value="Glutathione_synthase_N_euk"/>
</dbReference>
<dbReference type="AlphaFoldDB" id="A0A8T0K6D1"/>
<dbReference type="EMBL" id="JABFOF010000006">
    <property type="protein sequence ID" value="KAG2395166.1"/>
    <property type="molecule type" value="Genomic_DNA"/>
</dbReference>
<organism evidence="1 2">
    <name type="scientific">Phaseolus angularis</name>
    <name type="common">Azuki bean</name>
    <name type="synonym">Vigna angularis</name>
    <dbReference type="NCBI Taxonomy" id="3914"/>
    <lineage>
        <taxon>Eukaryota</taxon>
        <taxon>Viridiplantae</taxon>
        <taxon>Streptophyta</taxon>
        <taxon>Embryophyta</taxon>
        <taxon>Tracheophyta</taxon>
        <taxon>Spermatophyta</taxon>
        <taxon>Magnoliopsida</taxon>
        <taxon>eudicotyledons</taxon>
        <taxon>Gunneridae</taxon>
        <taxon>Pentapetalae</taxon>
        <taxon>rosids</taxon>
        <taxon>fabids</taxon>
        <taxon>Fabales</taxon>
        <taxon>Fabaceae</taxon>
        <taxon>Papilionoideae</taxon>
        <taxon>50 kb inversion clade</taxon>
        <taxon>NPAAA clade</taxon>
        <taxon>indigoferoid/millettioid clade</taxon>
        <taxon>Phaseoleae</taxon>
        <taxon>Vigna</taxon>
    </lineage>
</organism>
<accession>A0A8T0K6D1</accession>